<dbReference type="RefSeq" id="WP_184759183.1">
    <property type="nucleotide sequence ID" value="NZ_JACHJU010000005.1"/>
</dbReference>
<organism evidence="2 3">
    <name type="scientific">Streptosporangium album</name>
    <dbReference type="NCBI Taxonomy" id="47479"/>
    <lineage>
        <taxon>Bacteria</taxon>
        <taxon>Bacillati</taxon>
        <taxon>Actinomycetota</taxon>
        <taxon>Actinomycetes</taxon>
        <taxon>Streptosporangiales</taxon>
        <taxon>Streptosporangiaceae</taxon>
        <taxon>Streptosporangium</taxon>
    </lineage>
</organism>
<dbReference type="EMBL" id="JACHJU010000005">
    <property type="protein sequence ID" value="MBB4943329.1"/>
    <property type="molecule type" value="Genomic_DNA"/>
</dbReference>
<dbReference type="Gene3D" id="3.40.50.1820">
    <property type="entry name" value="alpha/beta hydrolase"/>
    <property type="match status" value="1"/>
</dbReference>
<comment type="caution">
    <text evidence="2">The sequence shown here is derived from an EMBL/GenBank/DDBJ whole genome shotgun (WGS) entry which is preliminary data.</text>
</comment>
<sequence>MPTLVLYGRHNPLVTADGGRATAIPSAKLITFPGMGHDLPRPLWPAITAAIRGCRPPQAHSEPGFGKTRVRGRRANRR</sequence>
<keyword evidence="3" id="KW-1185">Reference proteome</keyword>
<gene>
    <name evidence="2" type="ORF">FHR32_007729</name>
</gene>
<accession>A0A7W7S3M9</accession>
<protein>
    <submittedName>
        <fullName evidence="2">Pimeloyl-ACP methyl ester carboxylesterase</fullName>
    </submittedName>
</protein>
<dbReference type="AlphaFoldDB" id="A0A7W7S3M9"/>
<evidence type="ECO:0000313" key="2">
    <source>
        <dbReference type="EMBL" id="MBB4943329.1"/>
    </source>
</evidence>
<feature type="compositionally biased region" description="Basic residues" evidence="1">
    <location>
        <begin position="68"/>
        <end position="78"/>
    </location>
</feature>
<reference evidence="2 3" key="1">
    <citation type="submission" date="2020-08" db="EMBL/GenBank/DDBJ databases">
        <title>Sequencing the genomes of 1000 actinobacteria strains.</title>
        <authorList>
            <person name="Klenk H.-P."/>
        </authorList>
    </citation>
    <scope>NUCLEOTIDE SEQUENCE [LARGE SCALE GENOMIC DNA]</scope>
    <source>
        <strain evidence="2 3">DSM 43023</strain>
    </source>
</reference>
<dbReference type="SUPFAM" id="SSF53474">
    <property type="entry name" value="alpha/beta-Hydrolases"/>
    <property type="match status" value="1"/>
</dbReference>
<dbReference type="InterPro" id="IPR029058">
    <property type="entry name" value="AB_hydrolase_fold"/>
</dbReference>
<dbReference type="Proteomes" id="UP000534286">
    <property type="component" value="Unassembled WGS sequence"/>
</dbReference>
<name>A0A7W7S3M9_9ACTN</name>
<proteinExistence type="predicted"/>
<evidence type="ECO:0000313" key="3">
    <source>
        <dbReference type="Proteomes" id="UP000534286"/>
    </source>
</evidence>
<feature type="region of interest" description="Disordered" evidence="1">
    <location>
        <begin position="54"/>
        <end position="78"/>
    </location>
</feature>
<evidence type="ECO:0000256" key="1">
    <source>
        <dbReference type="SAM" id="MobiDB-lite"/>
    </source>
</evidence>